<name>A0A395GPP3_9EURO</name>
<organism evidence="2 3">
    <name type="scientific">Aspergillus ibericus CBS 121593</name>
    <dbReference type="NCBI Taxonomy" id="1448316"/>
    <lineage>
        <taxon>Eukaryota</taxon>
        <taxon>Fungi</taxon>
        <taxon>Dikarya</taxon>
        <taxon>Ascomycota</taxon>
        <taxon>Pezizomycotina</taxon>
        <taxon>Eurotiomycetes</taxon>
        <taxon>Eurotiomycetidae</taxon>
        <taxon>Eurotiales</taxon>
        <taxon>Aspergillaceae</taxon>
        <taxon>Aspergillus</taxon>
        <taxon>Aspergillus subgen. Circumdati</taxon>
    </lineage>
</organism>
<feature type="compositionally biased region" description="Low complexity" evidence="1">
    <location>
        <begin position="43"/>
        <end position="63"/>
    </location>
</feature>
<dbReference type="VEuPathDB" id="FungiDB:BO80DRAFT_189302"/>
<accession>A0A395GPP3</accession>
<sequence>MKKNGGNFIGLADRPRSTGVAIESLTHSFFSALRIILPVPAPMSSRPPCSSPSSASTGVTSGPAMATQSDDELTLVLPSRRSSKNRRITSSCPIFTNPRILRAGEPSRCPDSPDPNHLRHLEVYSYMVGAFFVRIARESFH</sequence>
<evidence type="ECO:0000313" key="3">
    <source>
        <dbReference type="Proteomes" id="UP000249402"/>
    </source>
</evidence>
<keyword evidence="3" id="KW-1185">Reference proteome</keyword>
<dbReference type="EMBL" id="KZ824462">
    <property type="protein sequence ID" value="RAK97465.1"/>
    <property type="molecule type" value="Genomic_DNA"/>
</dbReference>
<dbReference type="GeneID" id="37218963"/>
<dbReference type="RefSeq" id="XP_025571793.1">
    <property type="nucleotide sequence ID" value="XM_025714098.1"/>
</dbReference>
<proteinExistence type="predicted"/>
<dbReference type="Proteomes" id="UP000249402">
    <property type="component" value="Unassembled WGS sequence"/>
</dbReference>
<evidence type="ECO:0000256" key="1">
    <source>
        <dbReference type="SAM" id="MobiDB-lite"/>
    </source>
</evidence>
<gene>
    <name evidence="2" type="ORF">BO80DRAFT_189302</name>
</gene>
<dbReference type="AlphaFoldDB" id="A0A395GPP3"/>
<feature type="region of interest" description="Disordered" evidence="1">
    <location>
        <begin position="43"/>
        <end position="71"/>
    </location>
</feature>
<evidence type="ECO:0000313" key="2">
    <source>
        <dbReference type="EMBL" id="RAK97465.1"/>
    </source>
</evidence>
<reference evidence="2 3" key="1">
    <citation type="submission" date="2018-02" db="EMBL/GenBank/DDBJ databases">
        <title>The genomes of Aspergillus section Nigri reveals drivers in fungal speciation.</title>
        <authorList>
            <consortium name="DOE Joint Genome Institute"/>
            <person name="Vesth T.C."/>
            <person name="Nybo J."/>
            <person name="Theobald S."/>
            <person name="Brandl J."/>
            <person name="Frisvad J.C."/>
            <person name="Nielsen K.F."/>
            <person name="Lyhne E.K."/>
            <person name="Kogle M.E."/>
            <person name="Kuo A."/>
            <person name="Riley R."/>
            <person name="Clum A."/>
            <person name="Nolan M."/>
            <person name="Lipzen A."/>
            <person name="Salamov A."/>
            <person name="Henrissat B."/>
            <person name="Wiebenga A."/>
            <person name="De vries R.P."/>
            <person name="Grigoriev I.V."/>
            <person name="Mortensen U.H."/>
            <person name="Andersen M.R."/>
            <person name="Baker S.E."/>
        </authorList>
    </citation>
    <scope>NUCLEOTIDE SEQUENCE [LARGE SCALE GENOMIC DNA]</scope>
    <source>
        <strain evidence="2 3">CBS 121593</strain>
    </source>
</reference>
<protein>
    <submittedName>
        <fullName evidence="2">Uncharacterized protein</fullName>
    </submittedName>
</protein>